<evidence type="ECO:0000256" key="3">
    <source>
        <dbReference type="ARBA" id="ARBA00008343"/>
    </source>
</evidence>
<dbReference type="InterPro" id="IPR011257">
    <property type="entry name" value="DNA_glycosylase"/>
</dbReference>
<sequence length="300" mass="31796">MTSTAPAHCPDLGTALAAWFTATARPLPWRSPDRTAWGVLVSEVMSQQTPVARVAPIWLDWMDRWPTPQAFAQAPTAEVLRAWGSLGYPRRALRLQECARVIVDQYGGEVPADEQALLALPGIGTYTAAAVMAFAFGRRSVVVDTNVRRVLARTVGGEALPSPSLTAAEMSRAAALVPADDASAALWAASSMELGAVVCTARAPRCDDCPVTALCAWRAAGYPADPHAARRRSQAWAGTDRQVRGKVMGALRAAHGPVPSAVIDLVWPDATQLSRCIAGLVEDGLIAQTGEAYHLPVEVG</sequence>
<dbReference type="InterPro" id="IPR003651">
    <property type="entry name" value="Endonuclease3_FeS-loop_motif"/>
</dbReference>
<dbReference type="SUPFAM" id="SSF48150">
    <property type="entry name" value="DNA-glycosylase"/>
    <property type="match status" value="1"/>
</dbReference>
<evidence type="ECO:0000256" key="13">
    <source>
        <dbReference type="ARBA" id="ARBA00023295"/>
    </source>
</evidence>
<dbReference type="SMART" id="SM00478">
    <property type="entry name" value="ENDO3c"/>
    <property type="match status" value="1"/>
</dbReference>
<keyword evidence="8" id="KW-0227">DNA damage</keyword>
<dbReference type="GO" id="GO:0006298">
    <property type="term" value="P:mismatch repair"/>
    <property type="evidence" value="ECO:0007669"/>
    <property type="project" value="TreeGrafter"/>
</dbReference>
<dbReference type="PANTHER" id="PTHR42944:SF1">
    <property type="entry name" value="ADENINE DNA GLYCOSYLASE"/>
    <property type="match status" value="1"/>
</dbReference>
<evidence type="ECO:0000256" key="4">
    <source>
        <dbReference type="ARBA" id="ARBA00012045"/>
    </source>
</evidence>
<dbReference type="RefSeq" id="WP_281181340.1">
    <property type="nucleotide sequence ID" value="NZ_FMYH01000014.1"/>
</dbReference>
<keyword evidence="16" id="KW-1185">Reference proteome</keyword>
<protein>
    <recommendedName>
        <fullName evidence="5">Adenine DNA glycosylase</fullName>
        <ecNumber evidence="4">3.2.2.31</ecNumber>
    </recommendedName>
</protein>
<evidence type="ECO:0000256" key="11">
    <source>
        <dbReference type="ARBA" id="ARBA00023014"/>
    </source>
</evidence>
<keyword evidence="10" id="KW-0408">Iron</keyword>
<evidence type="ECO:0000256" key="12">
    <source>
        <dbReference type="ARBA" id="ARBA00023204"/>
    </source>
</evidence>
<evidence type="ECO:0000256" key="9">
    <source>
        <dbReference type="ARBA" id="ARBA00022801"/>
    </source>
</evidence>
<comment type="catalytic activity">
    <reaction evidence="1">
        <text>Hydrolyzes free adenine bases from 7,8-dihydro-8-oxoguanine:adenine mismatched double-stranded DNA, leaving an apurinic site.</text>
        <dbReference type="EC" id="3.2.2.31"/>
    </reaction>
</comment>
<dbReference type="GO" id="GO:0006284">
    <property type="term" value="P:base-excision repair"/>
    <property type="evidence" value="ECO:0007669"/>
    <property type="project" value="InterPro"/>
</dbReference>
<evidence type="ECO:0000256" key="8">
    <source>
        <dbReference type="ARBA" id="ARBA00022763"/>
    </source>
</evidence>
<dbReference type="Gene3D" id="1.10.1670.10">
    <property type="entry name" value="Helix-hairpin-Helix base-excision DNA repair enzymes (C-terminal)"/>
    <property type="match status" value="1"/>
</dbReference>
<dbReference type="InterPro" id="IPR000445">
    <property type="entry name" value="HhH_motif"/>
</dbReference>
<dbReference type="Pfam" id="PF00730">
    <property type="entry name" value="HhH-GPD"/>
    <property type="match status" value="1"/>
</dbReference>
<comment type="similarity">
    <text evidence="3">Belongs to the Nth/MutY family.</text>
</comment>
<evidence type="ECO:0000259" key="14">
    <source>
        <dbReference type="SMART" id="SM00478"/>
    </source>
</evidence>
<dbReference type="EMBL" id="FMYH01000014">
    <property type="protein sequence ID" value="SDD85454.1"/>
    <property type="molecule type" value="Genomic_DNA"/>
</dbReference>
<keyword evidence="12" id="KW-0234">DNA repair</keyword>
<dbReference type="GO" id="GO:0032357">
    <property type="term" value="F:oxidized purine DNA binding"/>
    <property type="evidence" value="ECO:0007669"/>
    <property type="project" value="TreeGrafter"/>
</dbReference>
<dbReference type="GO" id="GO:0034039">
    <property type="term" value="F:8-oxo-7,8-dihydroguanine DNA N-glycosylase activity"/>
    <property type="evidence" value="ECO:0007669"/>
    <property type="project" value="TreeGrafter"/>
</dbReference>
<dbReference type="InterPro" id="IPR003265">
    <property type="entry name" value="HhH-GPD_domain"/>
</dbReference>
<dbReference type="PROSITE" id="PS01155">
    <property type="entry name" value="ENDONUCLEASE_III_2"/>
    <property type="match status" value="1"/>
</dbReference>
<proteinExistence type="inferred from homology"/>
<dbReference type="Pfam" id="PF00633">
    <property type="entry name" value="HHH"/>
    <property type="match status" value="1"/>
</dbReference>
<gene>
    <name evidence="15" type="ORF">SAMN05216410_0275</name>
</gene>
<keyword evidence="6" id="KW-0004">4Fe-4S</keyword>
<keyword evidence="9" id="KW-0378">Hydrolase</keyword>
<dbReference type="EC" id="3.2.2.31" evidence="4"/>
<dbReference type="InterPro" id="IPR004036">
    <property type="entry name" value="Endonuclease-III-like_CS2"/>
</dbReference>
<evidence type="ECO:0000256" key="10">
    <source>
        <dbReference type="ARBA" id="ARBA00023004"/>
    </source>
</evidence>
<dbReference type="GO" id="GO:0000701">
    <property type="term" value="F:purine-specific mismatch base pair DNA N-glycosylase activity"/>
    <property type="evidence" value="ECO:0007669"/>
    <property type="project" value="UniProtKB-EC"/>
</dbReference>
<evidence type="ECO:0000256" key="6">
    <source>
        <dbReference type="ARBA" id="ARBA00022485"/>
    </source>
</evidence>
<evidence type="ECO:0000256" key="1">
    <source>
        <dbReference type="ARBA" id="ARBA00000843"/>
    </source>
</evidence>
<keyword evidence="7" id="KW-0479">Metal-binding</keyword>
<evidence type="ECO:0000313" key="15">
    <source>
        <dbReference type="EMBL" id="SDD85454.1"/>
    </source>
</evidence>
<dbReference type="InterPro" id="IPR023170">
    <property type="entry name" value="HhH_base_excis_C"/>
</dbReference>
<evidence type="ECO:0000256" key="5">
    <source>
        <dbReference type="ARBA" id="ARBA00022023"/>
    </source>
</evidence>
<dbReference type="AlphaFoldDB" id="A0A1G6Y4N9"/>
<evidence type="ECO:0000256" key="7">
    <source>
        <dbReference type="ARBA" id="ARBA00022723"/>
    </source>
</evidence>
<dbReference type="GO" id="GO:0035485">
    <property type="term" value="F:adenine/guanine mispair binding"/>
    <property type="evidence" value="ECO:0007669"/>
    <property type="project" value="TreeGrafter"/>
</dbReference>
<dbReference type="STRING" id="1814289.SAMN05216410_0275"/>
<evidence type="ECO:0000313" key="16">
    <source>
        <dbReference type="Proteomes" id="UP000199039"/>
    </source>
</evidence>
<dbReference type="Gene3D" id="1.10.340.30">
    <property type="entry name" value="Hypothetical protein, domain 2"/>
    <property type="match status" value="1"/>
</dbReference>
<evidence type="ECO:0000256" key="2">
    <source>
        <dbReference type="ARBA" id="ARBA00001966"/>
    </source>
</evidence>
<accession>A0A1G6Y4N9</accession>
<dbReference type="Proteomes" id="UP000199039">
    <property type="component" value="Unassembled WGS sequence"/>
</dbReference>
<dbReference type="PANTHER" id="PTHR42944">
    <property type="entry name" value="ADENINE DNA GLYCOSYLASE"/>
    <property type="match status" value="1"/>
</dbReference>
<reference evidence="15 16" key="1">
    <citation type="submission" date="2016-09" db="EMBL/GenBank/DDBJ databases">
        <authorList>
            <person name="Capua I."/>
            <person name="De Benedictis P."/>
            <person name="Joannis T."/>
            <person name="Lombin L.H."/>
            <person name="Cattoli G."/>
        </authorList>
    </citation>
    <scope>NUCLEOTIDE SEQUENCE [LARGE SCALE GENOMIC DNA]</scope>
    <source>
        <strain evidence="15 16">ISLP-3</strain>
    </source>
</reference>
<dbReference type="GO" id="GO:0051539">
    <property type="term" value="F:4 iron, 4 sulfur cluster binding"/>
    <property type="evidence" value="ECO:0007669"/>
    <property type="project" value="UniProtKB-KW"/>
</dbReference>
<dbReference type="Pfam" id="PF10576">
    <property type="entry name" value="EndIII_4Fe-2S"/>
    <property type="match status" value="1"/>
</dbReference>
<dbReference type="SMART" id="SM00525">
    <property type="entry name" value="FES"/>
    <property type="match status" value="1"/>
</dbReference>
<dbReference type="CDD" id="cd00056">
    <property type="entry name" value="ENDO3c"/>
    <property type="match status" value="1"/>
</dbReference>
<keyword evidence="13" id="KW-0326">Glycosidase</keyword>
<organism evidence="15 16">
    <name type="scientific">Sanguibacter gelidistatuariae</name>
    <dbReference type="NCBI Taxonomy" id="1814289"/>
    <lineage>
        <taxon>Bacteria</taxon>
        <taxon>Bacillati</taxon>
        <taxon>Actinomycetota</taxon>
        <taxon>Actinomycetes</taxon>
        <taxon>Micrococcales</taxon>
        <taxon>Sanguibacteraceae</taxon>
        <taxon>Sanguibacter</taxon>
    </lineage>
</organism>
<dbReference type="GO" id="GO:0046872">
    <property type="term" value="F:metal ion binding"/>
    <property type="evidence" value="ECO:0007669"/>
    <property type="project" value="UniProtKB-KW"/>
</dbReference>
<comment type="cofactor">
    <cofactor evidence="2">
        <name>[4Fe-4S] cluster</name>
        <dbReference type="ChEBI" id="CHEBI:49883"/>
    </cofactor>
</comment>
<keyword evidence="11" id="KW-0411">Iron-sulfur</keyword>
<name>A0A1G6Y4N9_9MICO</name>
<dbReference type="InterPro" id="IPR044298">
    <property type="entry name" value="MIG/MutY"/>
</dbReference>
<feature type="domain" description="HhH-GPD" evidence="14">
    <location>
        <begin position="45"/>
        <end position="197"/>
    </location>
</feature>